<feature type="region of interest" description="Disordered" evidence="1">
    <location>
        <begin position="92"/>
        <end position="113"/>
    </location>
</feature>
<dbReference type="Proteomes" id="UP001497453">
    <property type="component" value="Chromosome 7"/>
</dbReference>
<feature type="region of interest" description="Disordered" evidence="1">
    <location>
        <begin position="254"/>
        <end position="286"/>
    </location>
</feature>
<dbReference type="Pfam" id="PF08634">
    <property type="entry name" value="Pet127"/>
    <property type="match status" value="1"/>
</dbReference>
<sequence>MLACRNASRKLLNRSHIRLPDVLRIIRQFSSTHSKNENFEKVELSSSSAPLTSLKRTAPTEDARLPQSASRCEVFGSQNPWMDTALRSVRVPTDIKSATSGSRSNHERQYTTHSKSVDAGIDFPSDLSPDEIDEVFNEFAIPVKDDLATTDPSGSSETANYVGSLLTREYESHTQKQRRVGLVETAGMEVESLTGHDKMTSVERSYEDSYSEVLWRQELYELSEEEIRHAQQGVVQDLEWRSVAAEHYLPPSNAIPTENQASRSEEHHVDGQPIATEPRYEWPQTTWNENWGEDTLVPRVLTSSTMESGLPESLLLPSYASNGSPEILLERPPHEVSPYRETVKILDGLPHPTQHFARVVQGSLAPRSSKKELITDLVSPSRQRPIAKLAHGLDRVLFNPGVHWLQDPRSRVYNFTPRLKSIPKVEEFAFDRVTGFIKSSSDKDLWTLAKREKCRFVGSTSSLTGLLSHIYFLLSSMKPPKMGRMTQSFMSQSKRFAMTDQTFSFGQRLPVSIVLNFKDGVYATDHDPSDPGMSERNILTWMGTLLEKFLTTSEEEFEPLLRKNPPQPGPVDHRREAYRYAKFGKYVMRSQLDAQDSRLPGTGVFDLKTRAALPIRLDLFNYEKNSGYLIRHLHGPFESFEREYFDLIRSAFLKYSFQARIGNMDGIFAAYHNTAQIFGFQYIPLDEMDEALYGHKDVGKAIFEKCLGLLEVISDEITHYFPNQTVMCLWDTEDDGHVTHVWVEPKNWNVEDGARPIVQLDITASNYLDGRQVFGHDLPGMLEDKKWTVEWKIRNVDMDPRKIHQNKQAVKEKQATYWSLPEGVNQEQMAKMWAGLNFGGSTTIPTTFNAARFRPADPFVKHLRSLAKRGKEHTARLAREEAGKPQIIWGDPEDAAQDVTETPGFAPDEAPSVDPSEVLAATEEGDVDSLEAARLQRKKEKKLAKKKAKKALLRAGLVDLKKQAYEGNAVRTKAQKVANNAIQQAMMCIYDGDMPLLRKRMRTPPLHMPPLPFQQGGWLKSRKSEPVVPGDVTQPVPTTSL</sequence>
<accession>A0ABP1E1S2</accession>
<reference evidence="3" key="1">
    <citation type="submission" date="2024-04" db="EMBL/GenBank/DDBJ databases">
        <authorList>
            <person name="Shaw F."/>
            <person name="Minotto A."/>
        </authorList>
    </citation>
    <scope>NUCLEOTIDE SEQUENCE [LARGE SCALE GENOMIC DNA]</scope>
</reference>
<dbReference type="PANTHER" id="PTHR31014">
    <property type="entry name" value="MITOCHONDRIAL TRANSLATION SYSTEM COMPONENT PET127-RELATED"/>
    <property type="match status" value="1"/>
</dbReference>
<evidence type="ECO:0000313" key="2">
    <source>
        <dbReference type="EMBL" id="CAL1713189.1"/>
    </source>
</evidence>
<gene>
    <name evidence="2" type="ORF">GFSPODELE1_LOCUS9187</name>
</gene>
<evidence type="ECO:0008006" key="4">
    <source>
        <dbReference type="Google" id="ProtNLM"/>
    </source>
</evidence>
<name>A0ABP1E1S2_9APHY</name>
<evidence type="ECO:0000313" key="3">
    <source>
        <dbReference type="Proteomes" id="UP001497453"/>
    </source>
</evidence>
<dbReference type="InterPro" id="IPR013943">
    <property type="entry name" value="Pet127"/>
</dbReference>
<keyword evidence="3" id="KW-1185">Reference proteome</keyword>
<dbReference type="PANTHER" id="PTHR31014:SF0">
    <property type="entry name" value="MITOCHONDRIAL TRANSLATION SYSTEM COMPONENT PET127-RELATED"/>
    <property type="match status" value="1"/>
</dbReference>
<organism evidence="2 3">
    <name type="scientific">Somion occarium</name>
    <dbReference type="NCBI Taxonomy" id="3059160"/>
    <lineage>
        <taxon>Eukaryota</taxon>
        <taxon>Fungi</taxon>
        <taxon>Dikarya</taxon>
        <taxon>Basidiomycota</taxon>
        <taxon>Agaricomycotina</taxon>
        <taxon>Agaricomycetes</taxon>
        <taxon>Polyporales</taxon>
        <taxon>Cerrenaceae</taxon>
        <taxon>Somion</taxon>
    </lineage>
</organism>
<proteinExistence type="predicted"/>
<feature type="region of interest" description="Disordered" evidence="1">
    <location>
        <begin position="1005"/>
        <end position="1041"/>
    </location>
</feature>
<dbReference type="EMBL" id="OZ037950">
    <property type="protein sequence ID" value="CAL1713189.1"/>
    <property type="molecule type" value="Genomic_DNA"/>
</dbReference>
<protein>
    <recommendedName>
        <fullName evidence="4">Pet127-domain-containing protein</fullName>
    </recommendedName>
</protein>
<evidence type="ECO:0000256" key="1">
    <source>
        <dbReference type="SAM" id="MobiDB-lite"/>
    </source>
</evidence>